<accession>A0A6A0BC49</accession>
<organism evidence="2 3">
    <name type="scientific">Pseudolactococcus hodotermopsidis</name>
    <dbReference type="NCBI Taxonomy" id="2709157"/>
    <lineage>
        <taxon>Bacteria</taxon>
        <taxon>Bacillati</taxon>
        <taxon>Bacillota</taxon>
        <taxon>Bacilli</taxon>
        <taxon>Lactobacillales</taxon>
        <taxon>Streptococcaceae</taxon>
        <taxon>Pseudolactococcus</taxon>
    </lineage>
</organism>
<dbReference type="RefSeq" id="WP_172208479.1">
    <property type="nucleotide sequence ID" value="NZ_BLLI01000023.1"/>
</dbReference>
<dbReference type="EMBL" id="BLLI01000023">
    <property type="protein sequence ID" value="GFH42426.1"/>
    <property type="molecule type" value="Genomic_DNA"/>
</dbReference>
<protein>
    <recommendedName>
        <fullName evidence="1">SseB protein C-terminal domain-containing protein</fullName>
    </recommendedName>
</protein>
<gene>
    <name evidence="2" type="ORF">Hs30E_09770</name>
</gene>
<evidence type="ECO:0000259" key="1">
    <source>
        <dbReference type="Pfam" id="PF14581"/>
    </source>
</evidence>
<proteinExistence type="predicted"/>
<dbReference type="Proteomes" id="UP000480303">
    <property type="component" value="Unassembled WGS sequence"/>
</dbReference>
<dbReference type="Pfam" id="PF14581">
    <property type="entry name" value="SseB_C"/>
    <property type="match status" value="1"/>
</dbReference>
<dbReference type="InterPro" id="IPR027945">
    <property type="entry name" value="SseB_C"/>
</dbReference>
<reference evidence="2 3" key="1">
    <citation type="submission" date="2020-02" db="EMBL/GenBank/DDBJ databases">
        <title>Draft genome sequence of Lactococcus sp. Hs30E4-3.</title>
        <authorList>
            <person name="Noda S."/>
            <person name="Yuki M."/>
            <person name="Ohkuma M."/>
        </authorList>
    </citation>
    <scope>NUCLEOTIDE SEQUENCE [LARGE SCALE GENOMIC DNA]</scope>
    <source>
        <strain evidence="2 3">Hs30E4-3</strain>
    </source>
</reference>
<evidence type="ECO:0000313" key="3">
    <source>
        <dbReference type="Proteomes" id="UP000480303"/>
    </source>
</evidence>
<keyword evidence="3" id="KW-1185">Reference proteome</keyword>
<comment type="caution">
    <text evidence="2">The sequence shown here is derived from an EMBL/GenBank/DDBJ whole genome shotgun (WGS) entry which is preliminary data.</text>
</comment>
<evidence type="ECO:0000313" key="2">
    <source>
        <dbReference type="EMBL" id="GFH42426.1"/>
    </source>
</evidence>
<feature type="domain" description="SseB protein C-terminal" evidence="1">
    <location>
        <begin position="131"/>
        <end position="201"/>
    </location>
</feature>
<name>A0A6A0BC49_9LACT</name>
<sequence>MVFWDKFKKNKTTDIAEKSKIQNFFNFPRNAEGIQKIVAWLKNADEIILENDSSGNVAIRHYQDKDYLIAYTNTSQRRGGWEKKEKFSSVKFEDFSNIFEHYPQAQALWLNPDSDSVLINRLTFSSERVMTEDTTVKIAKPKVIPADLIEILVDFASKTDTIEKIYLALMNKDDEFSYVVSFEQKSTSNIQEINAQISEQLAQLYQKKSDETLFPVYFVNETTLSLEEDEYLIYEK</sequence>
<dbReference type="AlphaFoldDB" id="A0A6A0BC49"/>